<organism evidence="7 8">
    <name type="scientific">Glaciihabitans arcticus</name>
    <dbReference type="NCBI Taxonomy" id="2668039"/>
    <lineage>
        <taxon>Bacteria</taxon>
        <taxon>Bacillati</taxon>
        <taxon>Actinomycetota</taxon>
        <taxon>Actinomycetes</taxon>
        <taxon>Micrococcales</taxon>
        <taxon>Microbacteriaceae</taxon>
        <taxon>Glaciihabitans</taxon>
    </lineage>
</organism>
<evidence type="ECO:0000259" key="5">
    <source>
        <dbReference type="Pfam" id="PF05175"/>
    </source>
</evidence>
<dbReference type="PANTHER" id="PTHR47816">
    <property type="entry name" value="RIBOSOMAL RNA SMALL SUBUNIT METHYLTRANSFERASE C"/>
    <property type="match status" value="1"/>
</dbReference>
<dbReference type="RefSeq" id="WP_130982195.1">
    <property type="nucleotide sequence ID" value="NZ_SISG01000001.1"/>
</dbReference>
<name>A0A4Q9GSS2_9MICO</name>
<dbReference type="GO" id="GO:0032259">
    <property type="term" value="P:methylation"/>
    <property type="evidence" value="ECO:0007669"/>
    <property type="project" value="UniProtKB-KW"/>
</dbReference>
<evidence type="ECO:0000259" key="6">
    <source>
        <dbReference type="Pfam" id="PF26049"/>
    </source>
</evidence>
<evidence type="ECO:0000313" key="8">
    <source>
        <dbReference type="Proteomes" id="UP000294194"/>
    </source>
</evidence>
<dbReference type="EMBL" id="SISG01000001">
    <property type="protein sequence ID" value="TBN58086.1"/>
    <property type="molecule type" value="Genomic_DNA"/>
</dbReference>
<feature type="domain" description="Methyltransferase small" evidence="5">
    <location>
        <begin position="193"/>
        <end position="363"/>
    </location>
</feature>
<dbReference type="CDD" id="cd02440">
    <property type="entry name" value="AdoMet_MTases"/>
    <property type="match status" value="1"/>
</dbReference>
<reference evidence="8" key="1">
    <citation type="submission" date="2019-02" db="EMBL/GenBank/DDBJ databases">
        <title>Glaciihabitans arcticus sp. nov., a psychrotolerant bacterium isolated from polar soil.</title>
        <authorList>
            <person name="Dahal R.H."/>
        </authorList>
    </citation>
    <scope>NUCLEOTIDE SEQUENCE [LARGE SCALE GENOMIC DNA]</scope>
    <source>
        <strain evidence="8">RP-3-7</strain>
    </source>
</reference>
<keyword evidence="8" id="KW-1185">Reference proteome</keyword>
<dbReference type="SUPFAM" id="SSF53335">
    <property type="entry name" value="S-adenosyl-L-methionine-dependent methyltransferases"/>
    <property type="match status" value="1"/>
</dbReference>
<evidence type="ECO:0000256" key="4">
    <source>
        <dbReference type="ARBA" id="ARBA00022679"/>
    </source>
</evidence>
<dbReference type="Pfam" id="PF05175">
    <property type="entry name" value="MTS"/>
    <property type="match status" value="1"/>
</dbReference>
<dbReference type="Proteomes" id="UP000294194">
    <property type="component" value="Unassembled WGS sequence"/>
</dbReference>
<dbReference type="InterPro" id="IPR058679">
    <property type="entry name" value="RlmG_N"/>
</dbReference>
<accession>A0A4Q9GSS2</accession>
<dbReference type="PANTHER" id="PTHR47816:SF5">
    <property type="entry name" value="RIBOSOMAL RNA LARGE SUBUNIT METHYLTRANSFERASE G"/>
    <property type="match status" value="1"/>
</dbReference>
<protein>
    <submittedName>
        <fullName evidence="7">Methyltransferase domain-containing protein</fullName>
    </submittedName>
</protein>
<dbReference type="InterPro" id="IPR029063">
    <property type="entry name" value="SAM-dependent_MTases_sf"/>
</dbReference>
<keyword evidence="3 7" id="KW-0489">Methyltransferase</keyword>
<feature type="domain" description="RlmG N-terminal" evidence="6">
    <location>
        <begin position="8"/>
        <end position="168"/>
    </location>
</feature>
<dbReference type="GO" id="GO:0003676">
    <property type="term" value="F:nucleic acid binding"/>
    <property type="evidence" value="ECO:0007669"/>
    <property type="project" value="InterPro"/>
</dbReference>
<dbReference type="GO" id="GO:0006364">
    <property type="term" value="P:rRNA processing"/>
    <property type="evidence" value="ECO:0007669"/>
    <property type="project" value="UniProtKB-KW"/>
</dbReference>
<keyword evidence="1" id="KW-0963">Cytoplasm</keyword>
<dbReference type="AlphaFoldDB" id="A0A4Q9GSS2"/>
<keyword evidence="2" id="KW-0698">rRNA processing</keyword>
<dbReference type="GO" id="GO:0008170">
    <property type="term" value="F:N-methyltransferase activity"/>
    <property type="evidence" value="ECO:0007669"/>
    <property type="project" value="UniProtKB-ARBA"/>
</dbReference>
<evidence type="ECO:0000256" key="2">
    <source>
        <dbReference type="ARBA" id="ARBA00022552"/>
    </source>
</evidence>
<evidence type="ECO:0000256" key="1">
    <source>
        <dbReference type="ARBA" id="ARBA00022490"/>
    </source>
</evidence>
<evidence type="ECO:0000313" key="7">
    <source>
        <dbReference type="EMBL" id="TBN58086.1"/>
    </source>
</evidence>
<dbReference type="InterPro" id="IPR002052">
    <property type="entry name" value="DNA_methylase_N6_adenine_CS"/>
</dbReference>
<gene>
    <name evidence="7" type="ORF">EYE40_12160</name>
</gene>
<keyword evidence="4 7" id="KW-0808">Transferase</keyword>
<dbReference type="Pfam" id="PF26049">
    <property type="entry name" value="RLMG_N"/>
    <property type="match status" value="1"/>
</dbReference>
<sequence length="381" mass="40278">MTDFDFEALRRWPDVEAENLFAYDASDRLILETAAEQLASAEPGTVVVLGDNYGALTLASGATGVRVHQDALTGERALAANAVEAPAHYTNHPLDESLLSGAKLVLWQLPRSLDELEEGAEAIARWADPSVVVVAGGRIKHLTPTMNPVLLKYFDTLDVTLAKQKSRAFILRGPKPVAESAFPVREFHKDLGLQVAAHGSAFAGAGIDIGTRLLLSVLKKAAPSARTAIDLGAGTGVLAAAIASARPELRVIASDQSAGAVASAIATMEANGLSDRVTVVRDDGLVSQPDDSADLILLNPPFHIGAVVHTGLAHRMFADAARVLAPGGELWTVFNSHLGYRQTLARIVGPTELVTHNAKFTVTVSTKPTSDHGHPKPDEKD</sequence>
<proteinExistence type="predicted"/>
<dbReference type="PROSITE" id="PS00092">
    <property type="entry name" value="N6_MTASE"/>
    <property type="match status" value="1"/>
</dbReference>
<dbReference type="InterPro" id="IPR046977">
    <property type="entry name" value="RsmC/RlmG"/>
</dbReference>
<evidence type="ECO:0000256" key="3">
    <source>
        <dbReference type="ARBA" id="ARBA00022603"/>
    </source>
</evidence>
<dbReference type="InterPro" id="IPR007848">
    <property type="entry name" value="Small_mtfrase_dom"/>
</dbReference>
<comment type="caution">
    <text evidence="7">The sequence shown here is derived from an EMBL/GenBank/DDBJ whole genome shotgun (WGS) entry which is preliminary data.</text>
</comment>
<dbReference type="GO" id="GO:0008757">
    <property type="term" value="F:S-adenosylmethionine-dependent methyltransferase activity"/>
    <property type="evidence" value="ECO:0007669"/>
    <property type="project" value="InterPro"/>
</dbReference>
<dbReference type="Gene3D" id="3.40.50.150">
    <property type="entry name" value="Vaccinia Virus protein VP39"/>
    <property type="match status" value="2"/>
</dbReference>